<keyword evidence="4" id="KW-1185">Reference proteome</keyword>
<dbReference type="AlphaFoldDB" id="A0A1G7Y611"/>
<accession>A0A1G7Y611</accession>
<gene>
    <name evidence="3" type="ORF">SAMN04489796_101930</name>
</gene>
<protein>
    <submittedName>
        <fullName evidence="3">Glycosyl hydrolases family 2, TIM barrel domain</fullName>
    </submittedName>
</protein>
<dbReference type="Pfam" id="PF02836">
    <property type="entry name" value="Glyco_hydro_2_C"/>
    <property type="match status" value="1"/>
</dbReference>
<dbReference type="GO" id="GO:0004553">
    <property type="term" value="F:hydrolase activity, hydrolyzing O-glycosyl compounds"/>
    <property type="evidence" value="ECO:0007669"/>
    <property type="project" value="InterPro"/>
</dbReference>
<reference evidence="4" key="1">
    <citation type="submission" date="2016-10" db="EMBL/GenBank/DDBJ databases">
        <authorList>
            <person name="Varghese N."/>
            <person name="Submissions S."/>
        </authorList>
    </citation>
    <scope>NUCLEOTIDE SEQUENCE [LARGE SCALE GENOMIC DNA]</scope>
    <source>
        <strain evidence="4">DSM 15363</strain>
    </source>
</reference>
<dbReference type="GO" id="GO:0005975">
    <property type="term" value="P:carbohydrate metabolic process"/>
    <property type="evidence" value="ECO:0007669"/>
    <property type="project" value="InterPro"/>
</dbReference>
<evidence type="ECO:0000313" key="3">
    <source>
        <dbReference type="EMBL" id="SDG91834.1"/>
    </source>
</evidence>
<feature type="domain" description="Glycoside hydrolase family 2 catalytic" evidence="2">
    <location>
        <begin position="230"/>
        <end position="456"/>
    </location>
</feature>
<dbReference type="RefSeq" id="WP_092466394.1">
    <property type="nucleotide sequence ID" value="NZ_FNCZ01000001.1"/>
</dbReference>
<sequence length="512" mass="58776">MSKINKNILRGALLLSYVLIIALVIYVFGAVYSYLNTGADRSKMLHTEVKQIDQYLPEITWQPLTNEGRPIDTQTLTAIENDYLDGWFVKHVAYKTNTTIGIDDYYTESARQNLFNIIAINSKNNTTVVGTTLEHHPTLEFFSEDGQLVVLTDNEVIEYKQIFKDNALITEITEKSSYKVTLLLEDGFWRVRHMVKIKSEPYTVFNSTQPINTTTINGINYYPQATPWAMFGDNFNPDIIASDFELIQSTGLNSIRVFVPYEDFGKSDIDQNKLAQLITLLDLAETANLKVMVTLFDFYGDYSVLDWTLTQQHAKTIINAIKDHEALAVWDIKNEPNLDFESRGKTLVTAWLAHMIDFVKSQDPNHAVTIGWSNAESATILKEKLDLVSFHYYEDLEALDTTFKVLKTKIKDKPIVITEYGLSSYSGLWNPFGNSEDDQAEYHKTIQTVFSEHDIQFMSWTLYDFDKIPKEVVGRLPWRQNAQKHFGFIDENGIRKPSFLFITKKKPSAQQH</sequence>
<dbReference type="Gene3D" id="3.20.20.80">
    <property type="entry name" value="Glycosidases"/>
    <property type="match status" value="1"/>
</dbReference>
<dbReference type="InterPro" id="IPR006103">
    <property type="entry name" value="Glyco_hydro_2_cat"/>
</dbReference>
<dbReference type="STRING" id="262004.SAMN04489796_101930"/>
<name>A0A1G7Y611_9FLAO</name>
<dbReference type="OrthoDB" id="9774262at2"/>
<organism evidence="3 4">
    <name type="scientific">Winogradskyella thalassocola</name>
    <dbReference type="NCBI Taxonomy" id="262004"/>
    <lineage>
        <taxon>Bacteria</taxon>
        <taxon>Pseudomonadati</taxon>
        <taxon>Bacteroidota</taxon>
        <taxon>Flavobacteriia</taxon>
        <taxon>Flavobacteriales</taxon>
        <taxon>Flavobacteriaceae</taxon>
        <taxon>Winogradskyella</taxon>
    </lineage>
</organism>
<dbReference type="EMBL" id="FNCZ01000001">
    <property type="protein sequence ID" value="SDG91834.1"/>
    <property type="molecule type" value="Genomic_DNA"/>
</dbReference>
<dbReference type="Proteomes" id="UP000199492">
    <property type="component" value="Unassembled WGS sequence"/>
</dbReference>
<evidence type="ECO:0000256" key="1">
    <source>
        <dbReference type="SAM" id="Phobius"/>
    </source>
</evidence>
<keyword evidence="1" id="KW-1133">Transmembrane helix</keyword>
<evidence type="ECO:0000313" key="4">
    <source>
        <dbReference type="Proteomes" id="UP000199492"/>
    </source>
</evidence>
<dbReference type="InterPro" id="IPR045053">
    <property type="entry name" value="MAN-like"/>
</dbReference>
<keyword evidence="3" id="KW-0378">Hydrolase</keyword>
<keyword evidence="1" id="KW-0812">Transmembrane</keyword>
<feature type="transmembrane region" description="Helical" evidence="1">
    <location>
        <begin position="12"/>
        <end position="35"/>
    </location>
</feature>
<dbReference type="InterPro" id="IPR017853">
    <property type="entry name" value="GH"/>
</dbReference>
<keyword evidence="1" id="KW-0472">Membrane</keyword>
<evidence type="ECO:0000259" key="2">
    <source>
        <dbReference type="Pfam" id="PF02836"/>
    </source>
</evidence>
<proteinExistence type="predicted"/>
<dbReference type="SUPFAM" id="SSF51445">
    <property type="entry name" value="(Trans)glycosidases"/>
    <property type="match status" value="1"/>
</dbReference>
<dbReference type="PANTHER" id="PTHR31451">
    <property type="match status" value="1"/>
</dbReference>